<name>A0A4U0RT81_9ACTN</name>
<evidence type="ECO:0000313" key="1">
    <source>
        <dbReference type="EMBL" id="TJZ99351.1"/>
    </source>
</evidence>
<sequence>MSARLTSNFFHRRQGPPLHMTTSDITAILTVSTTAITAVCMALRRAGISELLAEALRQRARERLDRERRWRLQAALKNTPAGTAVREEAADGSTLTIHCYAQREDRHPW</sequence>
<dbReference type="RefSeq" id="WP_136730027.1">
    <property type="nucleotide sequence ID" value="NZ_SUMC01000110.1"/>
</dbReference>
<dbReference type="Proteomes" id="UP000305778">
    <property type="component" value="Unassembled WGS sequence"/>
</dbReference>
<dbReference type="EMBL" id="SUMC01000110">
    <property type="protein sequence ID" value="TJZ99351.1"/>
    <property type="molecule type" value="Genomic_DNA"/>
</dbReference>
<accession>A0A4U0RT81</accession>
<evidence type="ECO:0000313" key="2">
    <source>
        <dbReference type="Proteomes" id="UP000305778"/>
    </source>
</evidence>
<gene>
    <name evidence="1" type="ORF">FCI23_46210</name>
</gene>
<proteinExistence type="predicted"/>
<reference evidence="1 2" key="1">
    <citation type="submission" date="2019-04" db="EMBL/GenBank/DDBJ databases">
        <title>Streptomyces oryziradicis sp. nov., a novel actinomycete isolated from rhizosphere soil of rice (Oryza sativa L.).</title>
        <authorList>
            <person name="Li C."/>
        </authorList>
    </citation>
    <scope>NUCLEOTIDE SEQUENCE [LARGE SCALE GENOMIC DNA]</scope>
    <source>
        <strain evidence="1 2">NEAU-C40</strain>
    </source>
</reference>
<protein>
    <submittedName>
        <fullName evidence="1">Uncharacterized protein</fullName>
    </submittedName>
</protein>
<keyword evidence="2" id="KW-1185">Reference proteome</keyword>
<comment type="caution">
    <text evidence="1">The sequence shown here is derived from an EMBL/GenBank/DDBJ whole genome shotgun (WGS) entry which is preliminary data.</text>
</comment>
<organism evidence="1 2">
    <name type="scientific">Actinacidiphila oryziradicis</name>
    <dbReference type="NCBI Taxonomy" id="2571141"/>
    <lineage>
        <taxon>Bacteria</taxon>
        <taxon>Bacillati</taxon>
        <taxon>Actinomycetota</taxon>
        <taxon>Actinomycetes</taxon>
        <taxon>Kitasatosporales</taxon>
        <taxon>Streptomycetaceae</taxon>
        <taxon>Actinacidiphila</taxon>
    </lineage>
</organism>
<dbReference type="AlphaFoldDB" id="A0A4U0RT81"/>